<sequence length="426" mass="48839">MEKLMQYVWQHLLFDTSQLTTTDGRRLQIIDAGQLNTDAGPDFFNAKIRIDGCLWVGNIEIHRLASDWKRHGHHADKAYDSVILHVVEQDDARVCRSNGEVIPQFVLRPAPTLRYDYESLTNNAPSLPCGEQISEIDAFFVTDWLASLSLERLQAKSERIAVWYDLYRGDWEEVCYVTLSRNMGFGINGDAFERLARSLPLAFLRKHADSLFQIEAFLLGQAGLLEEEHPQDNYYTRLAGEYAFLQNKFGLHPLPSSAWKFSRLRPQNFPHRRLAMLAHYICGGFSLFARLCETPTVDELRKLFQVQLSGYWNTHYTFDNVSPVSSAVLGTPAIDIILINTVAPLLYSYGTYVGDDRYIDRAQTIWESLRPEQNSIIRRFAAIGIEVRNALESQALIQLYNEYCMAKKCLYCRIGHKLLAKAAIRK</sequence>
<dbReference type="EMBL" id="DXFB01000055">
    <property type="protein sequence ID" value="HIX45016.1"/>
    <property type="molecule type" value="Genomic_DNA"/>
</dbReference>
<proteinExistence type="predicted"/>
<reference evidence="1" key="2">
    <citation type="submission" date="2021-04" db="EMBL/GenBank/DDBJ databases">
        <authorList>
            <person name="Gilroy R."/>
        </authorList>
    </citation>
    <scope>NUCLEOTIDE SEQUENCE</scope>
    <source>
        <strain evidence="1">ChiHjej12B11-16260</strain>
    </source>
</reference>
<comment type="caution">
    <text evidence="1">The sequence shown here is derived from an EMBL/GenBank/DDBJ whole genome shotgun (WGS) entry which is preliminary data.</text>
</comment>
<gene>
    <name evidence="1" type="ORF">H9982_02220</name>
</gene>
<organism evidence="1 2">
    <name type="scientific">Candidatus Barnesiella excrementipullorum</name>
    <dbReference type="NCBI Taxonomy" id="2838479"/>
    <lineage>
        <taxon>Bacteria</taxon>
        <taxon>Pseudomonadati</taxon>
        <taxon>Bacteroidota</taxon>
        <taxon>Bacteroidia</taxon>
        <taxon>Bacteroidales</taxon>
        <taxon>Barnesiellaceae</taxon>
        <taxon>Barnesiella</taxon>
    </lineage>
</organism>
<protein>
    <submittedName>
        <fullName evidence="1">DUF2851 family protein</fullName>
    </submittedName>
</protein>
<reference evidence="1" key="1">
    <citation type="journal article" date="2021" name="PeerJ">
        <title>Extensive microbial diversity within the chicken gut microbiome revealed by metagenomics and culture.</title>
        <authorList>
            <person name="Gilroy R."/>
            <person name="Ravi A."/>
            <person name="Getino M."/>
            <person name="Pursley I."/>
            <person name="Horton D.L."/>
            <person name="Alikhan N.F."/>
            <person name="Baker D."/>
            <person name="Gharbi K."/>
            <person name="Hall N."/>
            <person name="Watson M."/>
            <person name="Adriaenssens E.M."/>
            <person name="Foster-Nyarko E."/>
            <person name="Jarju S."/>
            <person name="Secka A."/>
            <person name="Antonio M."/>
            <person name="Oren A."/>
            <person name="Chaudhuri R.R."/>
            <person name="La Ragione R."/>
            <person name="Hildebrand F."/>
            <person name="Pallen M.J."/>
        </authorList>
    </citation>
    <scope>NUCLEOTIDE SEQUENCE</scope>
    <source>
        <strain evidence="1">ChiHjej12B11-16260</strain>
    </source>
</reference>
<accession>A0A9D1VQK9</accession>
<dbReference type="InterPro" id="IPR021272">
    <property type="entry name" value="DUF2851"/>
</dbReference>
<dbReference type="AlphaFoldDB" id="A0A9D1VQK9"/>
<evidence type="ECO:0000313" key="1">
    <source>
        <dbReference type="EMBL" id="HIX45016.1"/>
    </source>
</evidence>
<evidence type="ECO:0000313" key="2">
    <source>
        <dbReference type="Proteomes" id="UP000824246"/>
    </source>
</evidence>
<name>A0A9D1VQK9_9BACT</name>
<dbReference type="Pfam" id="PF11013">
    <property type="entry name" value="DUF2851"/>
    <property type="match status" value="1"/>
</dbReference>
<dbReference type="Proteomes" id="UP000824246">
    <property type="component" value="Unassembled WGS sequence"/>
</dbReference>